<reference evidence="2 3" key="1">
    <citation type="submission" date="2019-03" db="EMBL/GenBank/DDBJ databases">
        <title>First draft genome of Liparis tanakae, snailfish: a comprehensive survey of snailfish specific genes.</title>
        <authorList>
            <person name="Kim W."/>
            <person name="Song I."/>
            <person name="Jeong J.-H."/>
            <person name="Kim D."/>
            <person name="Kim S."/>
            <person name="Ryu S."/>
            <person name="Song J.Y."/>
            <person name="Lee S.K."/>
        </authorList>
    </citation>
    <scope>NUCLEOTIDE SEQUENCE [LARGE SCALE GENOMIC DNA]</scope>
    <source>
        <tissue evidence="2">Muscle</tissue>
    </source>
</reference>
<evidence type="ECO:0000256" key="1">
    <source>
        <dbReference type="SAM" id="MobiDB-lite"/>
    </source>
</evidence>
<gene>
    <name evidence="2" type="ORF">EYF80_005530</name>
</gene>
<sequence length="104" mass="11063">MLAYKYWQAQVAQTAALNNADASTADGRAGDEGRRRLGMPAEREALASAVEECTDLRLPWLNGERGSCFIQGQKESTKGGVAPPHRRGGATATPANQHPAEQGD</sequence>
<evidence type="ECO:0000313" key="2">
    <source>
        <dbReference type="EMBL" id="TNN84203.1"/>
    </source>
</evidence>
<dbReference type="EMBL" id="SRLO01000028">
    <property type="protein sequence ID" value="TNN84203.1"/>
    <property type="molecule type" value="Genomic_DNA"/>
</dbReference>
<dbReference type="Proteomes" id="UP000314294">
    <property type="component" value="Unassembled WGS sequence"/>
</dbReference>
<dbReference type="AlphaFoldDB" id="A0A4Z2J3Y2"/>
<keyword evidence="3" id="KW-1185">Reference proteome</keyword>
<protein>
    <submittedName>
        <fullName evidence="2">Uncharacterized protein</fullName>
    </submittedName>
</protein>
<accession>A0A4Z2J3Y2</accession>
<evidence type="ECO:0000313" key="3">
    <source>
        <dbReference type="Proteomes" id="UP000314294"/>
    </source>
</evidence>
<organism evidence="2 3">
    <name type="scientific">Liparis tanakae</name>
    <name type="common">Tanaka's snailfish</name>
    <dbReference type="NCBI Taxonomy" id="230148"/>
    <lineage>
        <taxon>Eukaryota</taxon>
        <taxon>Metazoa</taxon>
        <taxon>Chordata</taxon>
        <taxon>Craniata</taxon>
        <taxon>Vertebrata</taxon>
        <taxon>Euteleostomi</taxon>
        <taxon>Actinopterygii</taxon>
        <taxon>Neopterygii</taxon>
        <taxon>Teleostei</taxon>
        <taxon>Neoteleostei</taxon>
        <taxon>Acanthomorphata</taxon>
        <taxon>Eupercaria</taxon>
        <taxon>Perciformes</taxon>
        <taxon>Cottioidei</taxon>
        <taxon>Cottales</taxon>
        <taxon>Liparidae</taxon>
        <taxon>Liparis</taxon>
    </lineage>
</organism>
<feature type="region of interest" description="Disordered" evidence="1">
    <location>
        <begin position="73"/>
        <end position="104"/>
    </location>
</feature>
<name>A0A4Z2J3Y2_9TELE</name>
<proteinExistence type="predicted"/>
<comment type="caution">
    <text evidence="2">The sequence shown here is derived from an EMBL/GenBank/DDBJ whole genome shotgun (WGS) entry which is preliminary data.</text>
</comment>